<protein>
    <submittedName>
        <fullName evidence="1">Putative transcriptional regulator</fullName>
    </submittedName>
</protein>
<evidence type="ECO:0000313" key="1">
    <source>
        <dbReference type="EMBL" id="QIW89371.1"/>
    </source>
</evidence>
<gene>
    <name evidence="1" type="ORF">PPDBI_00012</name>
</gene>
<name>A0A6H0X5N9_9CAUD</name>
<accession>A0A6H0X5N9</accession>
<organism evidence="1">
    <name type="scientific">Xanthomonas phage PPDBI</name>
    <dbReference type="NCBI Taxonomy" id="2723911"/>
    <lineage>
        <taxon>Viruses</taxon>
        <taxon>Duplodnaviria</taxon>
        <taxon>Heunggongvirae</taxon>
        <taxon>Uroviricota</taxon>
        <taxon>Caudoviricetes</taxon>
    </lineage>
</organism>
<dbReference type="EMBL" id="MT210154">
    <property type="protein sequence ID" value="QIW89371.1"/>
    <property type="molecule type" value="Genomic_DNA"/>
</dbReference>
<proteinExistence type="predicted"/>
<reference evidence="1" key="1">
    <citation type="submission" date="2020-03" db="EMBL/GenBank/DDBJ databases">
        <authorList>
            <person name="Shneider M.M."/>
            <person name="Evseev P.V."/>
            <person name="Korzhenkov A.A."/>
            <person name="Toschakov S.V."/>
            <person name="Vo T."/>
            <person name="Ignatov A.N."/>
            <person name="Miroshnikov K.A."/>
        </authorList>
    </citation>
    <scope>NUCLEOTIDE SEQUENCE [LARGE SCALE GENOMIC DNA]</scope>
</reference>
<sequence>MGISETTLQMVCEYMDKQTEPVTCMDVGAAIGRAAVTAREALTILVRRGLATKAKLSAVKGCGVTLIYSRTDVPYMELGRLGKEHDFTELLKAWRVQACKPWNGPTLTHECVDESQGFGEFADGTCL</sequence>